<evidence type="ECO:0000256" key="1">
    <source>
        <dbReference type="SAM" id="MobiDB-lite"/>
    </source>
</evidence>
<dbReference type="Proteomes" id="UP000008181">
    <property type="component" value="Chromosome 2"/>
</dbReference>
<feature type="compositionally biased region" description="Pro residues" evidence="1">
    <location>
        <begin position="511"/>
        <end position="521"/>
    </location>
</feature>
<dbReference type="OrthoDB" id="5424234at2759"/>
<keyword evidence="3" id="KW-1185">Reference proteome</keyword>
<gene>
    <name evidence="2" type="ORF">THITE_2111929</name>
</gene>
<dbReference type="KEGG" id="ttt:THITE_2111929"/>
<feature type="compositionally biased region" description="Basic and acidic residues" evidence="1">
    <location>
        <begin position="534"/>
        <end position="544"/>
    </location>
</feature>
<feature type="compositionally biased region" description="Low complexity" evidence="1">
    <location>
        <begin position="458"/>
        <end position="469"/>
    </location>
</feature>
<dbReference type="GeneID" id="11518632"/>
<protein>
    <recommendedName>
        <fullName evidence="4">Nitrogen regulatory protein areA GATA-like domain-containing protein</fullName>
    </recommendedName>
</protein>
<evidence type="ECO:0000313" key="2">
    <source>
        <dbReference type="EMBL" id="AEO65183.1"/>
    </source>
</evidence>
<accession>G2R441</accession>
<dbReference type="HOGENOM" id="CLU_041927_0_0_1"/>
<organism evidence="2 3">
    <name type="scientific">Thermothielavioides terrestris (strain ATCC 38088 / NRRL 8126)</name>
    <name type="common">Thielavia terrestris</name>
    <dbReference type="NCBI Taxonomy" id="578455"/>
    <lineage>
        <taxon>Eukaryota</taxon>
        <taxon>Fungi</taxon>
        <taxon>Dikarya</taxon>
        <taxon>Ascomycota</taxon>
        <taxon>Pezizomycotina</taxon>
        <taxon>Sordariomycetes</taxon>
        <taxon>Sordariomycetidae</taxon>
        <taxon>Sordariales</taxon>
        <taxon>Chaetomiaceae</taxon>
        <taxon>Thermothielavioides</taxon>
        <taxon>Thermothielavioides terrestris</taxon>
    </lineage>
</organism>
<proteinExistence type="predicted"/>
<evidence type="ECO:0008006" key="4">
    <source>
        <dbReference type="Google" id="ProtNLM"/>
    </source>
</evidence>
<feature type="compositionally biased region" description="Low complexity" evidence="1">
    <location>
        <begin position="186"/>
        <end position="199"/>
    </location>
</feature>
<feature type="region of interest" description="Disordered" evidence="1">
    <location>
        <begin position="92"/>
        <end position="400"/>
    </location>
</feature>
<dbReference type="EMBL" id="CP003010">
    <property type="protein sequence ID" value="AEO65183.1"/>
    <property type="molecule type" value="Genomic_DNA"/>
</dbReference>
<feature type="compositionally biased region" description="Polar residues" evidence="1">
    <location>
        <begin position="360"/>
        <end position="380"/>
    </location>
</feature>
<dbReference type="eggNOG" id="ENOG502SDF2">
    <property type="taxonomic scope" value="Eukaryota"/>
</dbReference>
<evidence type="ECO:0000313" key="3">
    <source>
        <dbReference type="Proteomes" id="UP000008181"/>
    </source>
</evidence>
<reference evidence="2 3" key="1">
    <citation type="journal article" date="2011" name="Nat. Biotechnol.">
        <title>Comparative genomic analysis of the thermophilic biomass-degrading fungi Myceliophthora thermophila and Thielavia terrestris.</title>
        <authorList>
            <person name="Berka R.M."/>
            <person name="Grigoriev I.V."/>
            <person name="Otillar R."/>
            <person name="Salamov A."/>
            <person name="Grimwood J."/>
            <person name="Reid I."/>
            <person name="Ishmael N."/>
            <person name="John T."/>
            <person name="Darmond C."/>
            <person name="Moisan M.-C."/>
            <person name="Henrissat B."/>
            <person name="Coutinho P.M."/>
            <person name="Lombard V."/>
            <person name="Natvig D.O."/>
            <person name="Lindquist E."/>
            <person name="Schmutz J."/>
            <person name="Lucas S."/>
            <person name="Harris P."/>
            <person name="Powlowski J."/>
            <person name="Bellemare A."/>
            <person name="Taylor D."/>
            <person name="Butler G."/>
            <person name="de Vries R.P."/>
            <person name="Allijn I.E."/>
            <person name="van den Brink J."/>
            <person name="Ushinsky S."/>
            <person name="Storms R."/>
            <person name="Powell A.J."/>
            <person name="Paulsen I.T."/>
            <person name="Elbourne L.D.H."/>
            <person name="Baker S.E."/>
            <person name="Magnuson J."/>
            <person name="LaBoissiere S."/>
            <person name="Clutterbuck A.J."/>
            <person name="Martinez D."/>
            <person name="Wogulis M."/>
            <person name="de Leon A.L."/>
            <person name="Rey M.W."/>
            <person name="Tsang A."/>
        </authorList>
    </citation>
    <scope>NUCLEOTIDE SEQUENCE [LARGE SCALE GENOMIC DNA]</scope>
    <source>
        <strain evidence="3">ATCC 38088 / NRRL 8126</strain>
    </source>
</reference>
<dbReference type="AlphaFoldDB" id="G2R441"/>
<feature type="compositionally biased region" description="Low complexity" evidence="1">
    <location>
        <begin position="320"/>
        <end position="337"/>
    </location>
</feature>
<dbReference type="RefSeq" id="XP_003651519.1">
    <property type="nucleotide sequence ID" value="XM_003651471.1"/>
</dbReference>
<sequence length="544" mass="57275">MNAAMPMGFFANTQEIYDEVASYPVVPPEKIKEYWNAYTTTFRRLFDPSAFRLEYFWWHVWGSDRLRNLSGPALARLFREFSNGPTFVPLPSPASRNAAQLAHGAAATQMTGHEPEAGPARSVQSGQGSAPGEGKKEPTPSSSRPPPPHPILKKARGPSTSGRRPTARFLSPPASGDEAVHDDEAASTSTAAAASEMSSPPLPSSSKQEQIVAPTTAPPATSSTALPPEAQSVASPTTGSAVSEGTMRPPALISSSRGEKSAGNNSRKVVAVAAASRRKPVMMARRPSSHSSDGSDTGLRVPGFYTASKRSVSRPSAPTPSQLLGESSLSSQSSEPGISAKAAGKRPEMAPTSKLPDPGSNPSQLNSRVGQVDGTQQQAQPIGPQRRSTWDVRDSVASQGTRLQLAAPVSVASPIAGFVAGQAIRPETPPMLLPSRVNPAEGPRRLREPSAVLLPSQATSSVATSTTTARGQFGSEIVTTQPIVPESRDIPDQGSFGPRLVPSVLDKRFKPTPPNPAPPIPFGRSRSELTLLLERGKPKKNEGT</sequence>
<name>G2R441_THETT</name>
<feature type="compositionally biased region" description="Low complexity" evidence="1">
    <location>
        <begin position="266"/>
        <end position="275"/>
    </location>
</feature>
<feature type="region of interest" description="Disordered" evidence="1">
    <location>
        <begin position="449"/>
        <end position="544"/>
    </location>
</feature>
<feature type="compositionally biased region" description="Low complexity" evidence="1">
    <location>
        <begin position="98"/>
        <end position="107"/>
    </location>
</feature>
<feature type="compositionally biased region" description="Low complexity" evidence="1">
    <location>
        <begin position="213"/>
        <end position="228"/>
    </location>
</feature>
<feature type="compositionally biased region" description="Polar residues" evidence="1">
    <location>
        <begin position="232"/>
        <end position="243"/>
    </location>
</feature>